<evidence type="ECO:0000256" key="3">
    <source>
        <dbReference type="ARBA" id="ARBA00013253"/>
    </source>
</evidence>
<comment type="function">
    <text evidence="10">Catalyzes the transfer of pyrophosphate from adenosine triphosphate (ATP) to 6-hydroxymethyl-7,8-dihydropterin, an enzymatic step in folate biosynthesis pathway.</text>
</comment>
<name>A0ABS9CYC1_9RHOB</name>
<dbReference type="PANTHER" id="PTHR43071:SF1">
    <property type="entry name" value="2-AMINO-4-HYDROXY-6-HYDROXYMETHYLDIHYDROPTERIDINE PYROPHOSPHOKINASE"/>
    <property type="match status" value="1"/>
</dbReference>
<evidence type="ECO:0000256" key="1">
    <source>
        <dbReference type="ARBA" id="ARBA00005051"/>
    </source>
</evidence>
<accession>A0ABS9CYC1</accession>
<evidence type="ECO:0000256" key="10">
    <source>
        <dbReference type="ARBA" id="ARBA00029409"/>
    </source>
</evidence>
<organism evidence="14 15">
    <name type="scientific">Octadecabacter dasysiphoniae</name>
    <dbReference type="NCBI Taxonomy" id="2909341"/>
    <lineage>
        <taxon>Bacteria</taxon>
        <taxon>Pseudomonadati</taxon>
        <taxon>Pseudomonadota</taxon>
        <taxon>Alphaproteobacteria</taxon>
        <taxon>Rhodobacterales</taxon>
        <taxon>Roseobacteraceae</taxon>
        <taxon>Octadecabacter</taxon>
    </lineage>
</organism>
<evidence type="ECO:0000313" key="15">
    <source>
        <dbReference type="Proteomes" id="UP001200557"/>
    </source>
</evidence>
<evidence type="ECO:0000256" key="7">
    <source>
        <dbReference type="ARBA" id="ARBA00022777"/>
    </source>
</evidence>
<comment type="caution">
    <text evidence="14">The sequence shown here is derived from an EMBL/GenBank/DDBJ whole genome shotgun (WGS) entry which is preliminary data.</text>
</comment>
<evidence type="ECO:0000256" key="2">
    <source>
        <dbReference type="ARBA" id="ARBA00005810"/>
    </source>
</evidence>
<sequence length="193" mass="21093">MSQGPQPRNGDIALVAVGSNATSDAGDPRATVLSALARLRDTFGNVLTSNLYQTPAFPVDSGPDFVNAACAFRSEVGPRDLLETLHQIEASFGRTRTLRWGQRTLDLDLIACGDRIEPDIAGFDHWKSLPIEAQKTRTPDRLILPHPRLQDRPFVLVPLADVAPDWCHPVLNLTVTQMIATFTSGDVAQIRSI</sequence>
<comment type="similarity">
    <text evidence="2">Belongs to the HPPK family.</text>
</comment>
<dbReference type="Pfam" id="PF01288">
    <property type="entry name" value="HPPK"/>
    <property type="match status" value="1"/>
</dbReference>
<dbReference type="InterPro" id="IPR035907">
    <property type="entry name" value="Hppk_sf"/>
</dbReference>
<evidence type="ECO:0000256" key="11">
    <source>
        <dbReference type="ARBA" id="ARBA00029766"/>
    </source>
</evidence>
<evidence type="ECO:0000256" key="12">
    <source>
        <dbReference type="ARBA" id="ARBA00033413"/>
    </source>
</evidence>
<evidence type="ECO:0000256" key="6">
    <source>
        <dbReference type="ARBA" id="ARBA00022741"/>
    </source>
</evidence>
<keyword evidence="9" id="KW-0289">Folate biosynthesis</keyword>
<dbReference type="SUPFAM" id="SSF55083">
    <property type="entry name" value="6-hydroxymethyl-7,8-dihydropterin pyrophosphokinase, HPPK"/>
    <property type="match status" value="1"/>
</dbReference>
<dbReference type="Proteomes" id="UP001200557">
    <property type="component" value="Unassembled WGS sequence"/>
</dbReference>
<evidence type="ECO:0000256" key="9">
    <source>
        <dbReference type="ARBA" id="ARBA00022909"/>
    </source>
</evidence>
<keyword evidence="5 14" id="KW-0808">Transferase</keyword>
<protein>
    <recommendedName>
        <fullName evidence="4">2-amino-4-hydroxy-6-hydroxymethyldihydropteridine pyrophosphokinase</fullName>
        <ecNumber evidence="3">2.7.6.3</ecNumber>
    </recommendedName>
    <alternativeName>
        <fullName evidence="11">6-hydroxymethyl-7,8-dihydropterin pyrophosphokinase</fullName>
    </alternativeName>
    <alternativeName>
        <fullName evidence="12">7,8-dihydro-6-hydroxymethylpterin-pyrophosphokinase</fullName>
    </alternativeName>
</protein>
<dbReference type="EMBL" id="JAKGAQ010000002">
    <property type="protein sequence ID" value="MCF2871824.1"/>
    <property type="molecule type" value="Genomic_DNA"/>
</dbReference>
<dbReference type="GO" id="GO:0003848">
    <property type="term" value="F:2-amino-4-hydroxy-6-hydroxymethyldihydropteridine diphosphokinase activity"/>
    <property type="evidence" value="ECO:0007669"/>
    <property type="project" value="UniProtKB-EC"/>
</dbReference>
<dbReference type="EC" id="2.7.6.3" evidence="3"/>
<evidence type="ECO:0000313" key="14">
    <source>
        <dbReference type="EMBL" id="MCF2871824.1"/>
    </source>
</evidence>
<dbReference type="PANTHER" id="PTHR43071">
    <property type="entry name" value="2-AMINO-4-HYDROXY-6-HYDROXYMETHYLDIHYDROPTERIDINE PYROPHOSPHOKINASE"/>
    <property type="match status" value="1"/>
</dbReference>
<dbReference type="NCBIfam" id="TIGR01498">
    <property type="entry name" value="folK"/>
    <property type="match status" value="1"/>
</dbReference>
<evidence type="ECO:0000256" key="5">
    <source>
        <dbReference type="ARBA" id="ARBA00022679"/>
    </source>
</evidence>
<reference evidence="14 15" key="1">
    <citation type="submission" date="2022-01" db="EMBL/GenBank/DDBJ databases">
        <title>Octadecabacter sp. nov., isolated from a marine alga.</title>
        <authorList>
            <person name="Jin M.S."/>
            <person name="Kim H.M."/>
            <person name="Han D.M."/>
            <person name="Jung J.J."/>
            <person name="Jeon C.O."/>
        </authorList>
    </citation>
    <scope>NUCLEOTIDE SEQUENCE [LARGE SCALE GENOMIC DNA]</scope>
    <source>
        <strain evidence="14 15">G9-8</strain>
    </source>
</reference>
<dbReference type="CDD" id="cd00483">
    <property type="entry name" value="HPPK"/>
    <property type="match status" value="1"/>
</dbReference>
<keyword evidence="8" id="KW-0067">ATP-binding</keyword>
<keyword evidence="6" id="KW-0547">Nucleotide-binding</keyword>
<feature type="domain" description="7,8-dihydro-6-hydroxymethylpterin-pyrophosphokinase" evidence="13">
    <location>
        <begin position="15"/>
        <end position="164"/>
    </location>
</feature>
<evidence type="ECO:0000259" key="13">
    <source>
        <dbReference type="Pfam" id="PF01288"/>
    </source>
</evidence>
<dbReference type="Gene3D" id="3.30.70.560">
    <property type="entry name" value="7,8-Dihydro-6-hydroxymethylpterin-pyrophosphokinase HPPK"/>
    <property type="match status" value="1"/>
</dbReference>
<proteinExistence type="inferred from homology"/>
<dbReference type="RefSeq" id="WP_235226119.1">
    <property type="nucleotide sequence ID" value="NZ_JAKGAQ010000002.1"/>
</dbReference>
<comment type="pathway">
    <text evidence="1">Cofactor biosynthesis; tetrahydrofolate biosynthesis; 2-amino-4-hydroxy-6-hydroxymethyl-7,8-dihydropteridine diphosphate from 7,8-dihydroneopterin triphosphate: step 4/4.</text>
</comment>
<evidence type="ECO:0000256" key="4">
    <source>
        <dbReference type="ARBA" id="ARBA00016218"/>
    </source>
</evidence>
<evidence type="ECO:0000256" key="8">
    <source>
        <dbReference type="ARBA" id="ARBA00022840"/>
    </source>
</evidence>
<keyword evidence="7" id="KW-0418">Kinase</keyword>
<gene>
    <name evidence="14" type="primary">folK</name>
    <name evidence="14" type="ORF">L0664_12160</name>
</gene>
<keyword evidence="15" id="KW-1185">Reference proteome</keyword>
<dbReference type="InterPro" id="IPR000550">
    <property type="entry name" value="Hppk"/>
</dbReference>